<evidence type="ECO:0000313" key="7">
    <source>
        <dbReference type="Proteomes" id="UP000695007"/>
    </source>
</evidence>
<organism evidence="7 8">
    <name type="scientific">Ceratosolen solmsi marchali</name>
    <dbReference type="NCBI Taxonomy" id="326594"/>
    <lineage>
        <taxon>Eukaryota</taxon>
        <taxon>Metazoa</taxon>
        <taxon>Ecdysozoa</taxon>
        <taxon>Arthropoda</taxon>
        <taxon>Hexapoda</taxon>
        <taxon>Insecta</taxon>
        <taxon>Pterygota</taxon>
        <taxon>Neoptera</taxon>
        <taxon>Endopterygota</taxon>
        <taxon>Hymenoptera</taxon>
        <taxon>Apocrita</taxon>
        <taxon>Proctotrupomorpha</taxon>
        <taxon>Chalcidoidea</taxon>
        <taxon>Agaonidae</taxon>
        <taxon>Agaoninae</taxon>
        <taxon>Ceratosolen</taxon>
    </lineage>
</organism>
<evidence type="ECO:0000256" key="2">
    <source>
        <dbReference type="ARBA" id="ARBA00022801"/>
    </source>
</evidence>
<evidence type="ECO:0000256" key="5">
    <source>
        <dbReference type="SAM" id="SignalP"/>
    </source>
</evidence>
<dbReference type="InterPro" id="IPR009003">
    <property type="entry name" value="Peptidase_S1_PA"/>
</dbReference>
<keyword evidence="1" id="KW-0645">Protease</keyword>
<dbReference type="RefSeq" id="XP_011495582.1">
    <property type="nucleotide sequence ID" value="XM_011497280.1"/>
</dbReference>
<keyword evidence="4" id="KW-1015">Disulfide bond</keyword>
<dbReference type="InterPro" id="IPR043504">
    <property type="entry name" value="Peptidase_S1_PA_chymotrypsin"/>
</dbReference>
<dbReference type="SUPFAM" id="SSF50494">
    <property type="entry name" value="Trypsin-like serine proteases"/>
    <property type="match status" value="1"/>
</dbReference>
<feature type="chain" id="PRO_5042460749" evidence="5">
    <location>
        <begin position="20"/>
        <end position="277"/>
    </location>
</feature>
<sequence>MEFIKFLLLAVCAIICTQCNFPTVNALIGSEVRKVQPEEFPFLAAFRHVNLTDPHPTRNHICTGSLITRSHVLSAAQCIENRLISQTVIAHGSNSLVYCIEYRIQWWITYNQWSLYMNRPLEFVDNDVSVTKLWTPVRGEFHLAQLSTIPTTHAIDDHIVLVGWGVNNRRKISRKMLSSVAKVKSMNECQELIRQASGRVTVIRENLFCTHNSPYTLIKRGDFGGPVLYFNNIIGINKEIRPEVLNDYNRLKVNIHTNIDYYRDFITHALENNFLLV</sequence>
<evidence type="ECO:0000256" key="3">
    <source>
        <dbReference type="ARBA" id="ARBA00022825"/>
    </source>
</evidence>
<dbReference type="AlphaFoldDB" id="A0AAJ6VMQ0"/>
<dbReference type="PROSITE" id="PS50240">
    <property type="entry name" value="TRYPSIN_DOM"/>
    <property type="match status" value="1"/>
</dbReference>
<dbReference type="Gene3D" id="2.40.10.10">
    <property type="entry name" value="Trypsin-like serine proteases"/>
    <property type="match status" value="1"/>
</dbReference>
<gene>
    <name evidence="8" type="primary">LOC105360386</name>
</gene>
<evidence type="ECO:0000256" key="1">
    <source>
        <dbReference type="ARBA" id="ARBA00022670"/>
    </source>
</evidence>
<keyword evidence="3" id="KW-0720">Serine protease</keyword>
<dbReference type="GeneID" id="105360386"/>
<dbReference type="Proteomes" id="UP000695007">
    <property type="component" value="Unplaced"/>
</dbReference>
<dbReference type="SMART" id="SM00020">
    <property type="entry name" value="Tryp_SPc"/>
    <property type="match status" value="1"/>
</dbReference>
<protein>
    <submittedName>
        <fullName evidence="8">Trypsin-like</fullName>
    </submittedName>
</protein>
<name>A0AAJ6VMQ0_9HYME</name>
<keyword evidence="7" id="KW-1185">Reference proteome</keyword>
<dbReference type="KEGG" id="csol:105360386"/>
<dbReference type="GO" id="GO:0006508">
    <property type="term" value="P:proteolysis"/>
    <property type="evidence" value="ECO:0007669"/>
    <property type="project" value="UniProtKB-KW"/>
</dbReference>
<evidence type="ECO:0000259" key="6">
    <source>
        <dbReference type="PROSITE" id="PS50240"/>
    </source>
</evidence>
<dbReference type="PANTHER" id="PTHR24276:SF98">
    <property type="entry name" value="FI18310P1-RELATED"/>
    <property type="match status" value="1"/>
</dbReference>
<evidence type="ECO:0000313" key="8">
    <source>
        <dbReference type="RefSeq" id="XP_011495582.1"/>
    </source>
</evidence>
<dbReference type="Pfam" id="PF00089">
    <property type="entry name" value="Trypsin"/>
    <property type="match status" value="1"/>
</dbReference>
<dbReference type="InterPro" id="IPR001254">
    <property type="entry name" value="Trypsin_dom"/>
</dbReference>
<accession>A0AAJ6VMQ0</accession>
<dbReference type="PANTHER" id="PTHR24276">
    <property type="entry name" value="POLYSERASE-RELATED"/>
    <property type="match status" value="1"/>
</dbReference>
<feature type="domain" description="Peptidase S1" evidence="6">
    <location>
        <begin position="27"/>
        <end position="271"/>
    </location>
</feature>
<dbReference type="InterPro" id="IPR050430">
    <property type="entry name" value="Peptidase_S1"/>
</dbReference>
<keyword evidence="2" id="KW-0378">Hydrolase</keyword>
<feature type="signal peptide" evidence="5">
    <location>
        <begin position="1"/>
        <end position="19"/>
    </location>
</feature>
<keyword evidence="5" id="KW-0732">Signal</keyword>
<evidence type="ECO:0000256" key="4">
    <source>
        <dbReference type="ARBA" id="ARBA00023157"/>
    </source>
</evidence>
<dbReference type="GO" id="GO:0004252">
    <property type="term" value="F:serine-type endopeptidase activity"/>
    <property type="evidence" value="ECO:0007669"/>
    <property type="project" value="InterPro"/>
</dbReference>
<reference evidence="8" key="1">
    <citation type="submission" date="2025-08" db="UniProtKB">
        <authorList>
            <consortium name="RefSeq"/>
        </authorList>
    </citation>
    <scope>IDENTIFICATION</scope>
</reference>
<proteinExistence type="predicted"/>